<keyword evidence="1" id="KW-1133">Transmembrane helix</keyword>
<dbReference type="AlphaFoldDB" id="K5WJ85"/>
<gene>
    <name evidence="2" type="ORF">AGABI1DRAFT_116464</name>
</gene>
<sequence length="152" mass="16533">MNDGGDALSYANTAEPLEQPQLIYIDQQTPGIEQQPLPGMGYQYTMSETGQPQMIMAQPRLNFQHSTMSMNTKVGLGQQPIQPQATGVMMTGMTPGMMLVPNYLALCQQGHHAITTRYGPCGIITAVILFPIGLLALLVDVEKRCTRCGATF</sequence>
<dbReference type="eggNOG" id="ENOG502RVMT">
    <property type="taxonomic scope" value="Eukaryota"/>
</dbReference>
<accession>K5WJ85</accession>
<dbReference type="RefSeq" id="XP_007334052.1">
    <property type="nucleotide sequence ID" value="XM_007333990.1"/>
</dbReference>
<proteinExistence type="predicted"/>
<dbReference type="STRING" id="597362.K5WJ85"/>
<evidence type="ECO:0000313" key="3">
    <source>
        <dbReference type="Proteomes" id="UP000008493"/>
    </source>
</evidence>
<dbReference type="InParanoid" id="K5WJ85"/>
<dbReference type="KEGG" id="abp:AGABI1DRAFT116464"/>
<protein>
    <submittedName>
        <fullName evidence="2">Uncharacterized protein</fullName>
    </submittedName>
</protein>
<dbReference type="GeneID" id="18825113"/>
<organism evidence="2 3">
    <name type="scientific">Agaricus bisporus var. burnettii (strain JB137-S8 / ATCC MYA-4627 / FGSC 10392)</name>
    <name type="common">White button mushroom</name>
    <dbReference type="NCBI Taxonomy" id="597362"/>
    <lineage>
        <taxon>Eukaryota</taxon>
        <taxon>Fungi</taxon>
        <taxon>Dikarya</taxon>
        <taxon>Basidiomycota</taxon>
        <taxon>Agaricomycotina</taxon>
        <taxon>Agaricomycetes</taxon>
        <taxon>Agaricomycetidae</taxon>
        <taxon>Agaricales</taxon>
        <taxon>Agaricineae</taxon>
        <taxon>Agaricaceae</taxon>
        <taxon>Agaricus</taxon>
    </lineage>
</organism>
<dbReference type="Proteomes" id="UP000008493">
    <property type="component" value="Unassembled WGS sequence"/>
</dbReference>
<dbReference type="InterPro" id="IPR019317">
    <property type="entry name" value="BRI3"/>
</dbReference>
<feature type="transmembrane region" description="Helical" evidence="1">
    <location>
        <begin position="117"/>
        <end position="139"/>
    </location>
</feature>
<evidence type="ECO:0000313" key="2">
    <source>
        <dbReference type="EMBL" id="EKM75356.1"/>
    </source>
</evidence>
<keyword evidence="1" id="KW-0812">Transmembrane</keyword>
<dbReference type="OrthoDB" id="2564984at2759"/>
<dbReference type="EMBL" id="JH971415">
    <property type="protein sequence ID" value="EKM75356.1"/>
    <property type="molecule type" value="Genomic_DNA"/>
</dbReference>
<dbReference type="HOGENOM" id="CLU_1677331_0_0_1"/>
<reference evidence="3" key="1">
    <citation type="journal article" date="2012" name="Proc. Natl. Acad. Sci. U.S.A.">
        <title>Genome sequence of the button mushroom Agaricus bisporus reveals mechanisms governing adaptation to a humic-rich ecological niche.</title>
        <authorList>
            <person name="Morin E."/>
            <person name="Kohler A."/>
            <person name="Baker A.R."/>
            <person name="Foulongne-Oriol M."/>
            <person name="Lombard V."/>
            <person name="Nagy L.G."/>
            <person name="Ohm R.A."/>
            <person name="Patyshakuliyeva A."/>
            <person name="Brun A."/>
            <person name="Aerts A.L."/>
            <person name="Bailey A.M."/>
            <person name="Billette C."/>
            <person name="Coutinho P.M."/>
            <person name="Deakin G."/>
            <person name="Doddapaneni H."/>
            <person name="Floudas D."/>
            <person name="Grimwood J."/>
            <person name="Hilden K."/>
            <person name="Kuees U."/>
            <person name="LaButti K.M."/>
            <person name="Lapidus A."/>
            <person name="Lindquist E.A."/>
            <person name="Lucas S.M."/>
            <person name="Murat C."/>
            <person name="Riley R.W."/>
            <person name="Salamov A.A."/>
            <person name="Schmutz J."/>
            <person name="Subramanian V."/>
            <person name="Woesten H.A.B."/>
            <person name="Xu J."/>
            <person name="Eastwood D.C."/>
            <person name="Foster G.D."/>
            <person name="Sonnenberg A.S."/>
            <person name="Cullen D."/>
            <person name="de Vries R.P."/>
            <person name="Lundell T."/>
            <person name="Hibbett D.S."/>
            <person name="Henrissat B."/>
            <person name="Burton K.S."/>
            <person name="Kerrigan R.W."/>
            <person name="Challen M.P."/>
            <person name="Grigoriev I.V."/>
            <person name="Martin F."/>
        </authorList>
    </citation>
    <scope>NUCLEOTIDE SEQUENCE [LARGE SCALE GENOMIC DNA]</scope>
    <source>
        <strain evidence="3">JB137-S8 / ATCC MYA-4627 / FGSC 10392</strain>
    </source>
</reference>
<name>K5WJ85_AGABU</name>
<keyword evidence="1" id="KW-0472">Membrane</keyword>
<dbReference type="Pfam" id="PF10164">
    <property type="entry name" value="BRI3"/>
    <property type="match status" value="1"/>
</dbReference>
<keyword evidence="3" id="KW-1185">Reference proteome</keyword>
<evidence type="ECO:0000256" key="1">
    <source>
        <dbReference type="SAM" id="Phobius"/>
    </source>
</evidence>